<name>A2FTG4_TRIV3</name>
<dbReference type="AlphaFoldDB" id="A2FTG4"/>
<reference evidence="1" key="2">
    <citation type="journal article" date="2007" name="Science">
        <title>Draft genome sequence of the sexually transmitted pathogen Trichomonas vaginalis.</title>
        <authorList>
            <person name="Carlton J.M."/>
            <person name="Hirt R.P."/>
            <person name="Silva J.C."/>
            <person name="Delcher A.L."/>
            <person name="Schatz M."/>
            <person name="Zhao Q."/>
            <person name="Wortman J.R."/>
            <person name="Bidwell S.L."/>
            <person name="Alsmark U.C.M."/>
            <person name="Besteiro S."/>
            <person name="Sicheritz-Ponten T."/>
            <person name="Noel C.J."/>
            <person name="Dacks J.B."/>
            <person name="Foster P.G."/>
            <person name="Simillion C."/>
            <person name="Van de Peer Y."/>
            <person name="Miranda-Saavedra D."/>
            <person name="Barton G.J."/>
            <person name="Westrop G.D."/>
            <person name="Mueller S."/>
            <person name="Dessi D."/>
            <person name="Fiori P.L."/>
            <person name="Ren Q."/>
            <person name="Paulsen I."/>
            <person name="Zhang H."/>
            <person name="Bastida-Corcuera F.D."/>
            <person name="Simoes-Barbosa A."/>
            <person name="Brown M.T."/>
            <person name="Hayes R.D."/>
            <person name="Mukherjee M."/>
            <person name="Okumura C.Y."/>
            <person name="Schneider R."/>
            <person name="Smith A.J."/>
            <person name="Vanacova S."/>
            <person name="Villalvazo M."/>
            <person name="Haas B.J."/>
            <person name="Pertea M."/>
            <person name="Feldblyum T.V."/>
            <person name="Utterback T.R."/>
            <person name="Shu C.L."/>
            <person name="Osoegawa K."/>
            <person name="de Jong P.J."/>
            <person name="Hrdy I."/>
            <person name="Horvathova L."/>
            <person name="Zubacova Z."/>
            <person name="Dolezal P."/>
            <person name="Malik S.B."/>
            <person name="Logsdon J.M. Jr."/>
            <person name="Henze K."/>
            <person name="Gupta A."/>
            <person name="Wang C.C."/>
            <person name="Dunne R.L."/>
            <person name="Upcroft J.A."/>
            <person name="Upcroft P."/>
            <person name="White O."/>
            <person name="Salzberg S.L."/>
            <person name="Tang P."/>
            <person name="Chiu C.-H."/>
            <person name="Lee Y.-S."/>
            <person name="Embley T.M."/>
            <person name="Coombs G.H."/>
            <person name="Mottram J.C."/>
            <person name="Tachezy J."/>
            <person name="Fraser-Liggett C.M."/>
            <person name="Johnson P.J."/>
        </authorList>
    </citation>
    <scope>NUCLEOTIDE SEQUENCE [LARGE SCALE GENOMIC DNA]</scope>
    <source>
        <strain evidence="1">G3</strain>
    </source>
</reference>
<keyword evidence="2" id="KW-1185">Reference proteome</keyword>
<dbReference type="EMBL" id="DS114009">
    <property type="protein sequence ID" value="EAX91814.1"/>
    <property type="molecule type" value="Genomic_DNA"/>
</dbReference>
<dbReference type="VEuPathDB" id="TrichDB:TVAGG3_0452900"/>
<evidence type="ECO:0000313" key="2">
    <source>
        <dbReference type="Proteomes" id="UP000001542"/>
    </source>
</evidence>
<dbReference type="SMR" id="A2FTG4"/>
<dbReference type="KEGG" id="tva:4749516"/>
<evidence type="ECO:0000313" key="1">
    <source>
        <dbReference type="EMBL" id="EAX91814.1"/>
    </source>
</evidence>
<reference evidence="1" key="1">
    <citation type="submission" date="2006-10" db="EMBL/GenBank/DDBJ databases">
        <authorList>
            <person name="Amadeo P."/>
            <person name="Zhao Q."/>
            <person name="Wortman J."/>
            <person name="Fraser-Liggett C."/>
            <person name="Carlton J."/>
        </authorList>
    </citation>
    <scope>NUCLEOTIDE SEQUENCE</scope>
    <source>
        <strain evidence="1">G3</strain>
    </source>
</reference>
<protein>
    <submittedName>
        <fullName evidence="1">Uncharacterized protein</fullName>
    </submittedName>
</protein>
<proteinExistence type="predicted"/>
<dbReference type="InParanoid" id="A2FTG4"/>
<accession>A2FTG4</accession>
<sequence>MPLPDEFDTYDDYVKESKQWFDKENSNFELQFQKSLQINQKFYLKHRRSSGTDTEEIRLQTFKPQEFSSLLKLETMPTKEMPKFSKEQTQPIIIENDFYKRIQNSKETIKKWYLYEELMDDCSESNSRKRKLNQSSFPNNIIEELVLFGPSKPLYRTQPVIYDASRKDIKQITIENLLNFLNQDPFSISDNNMISIINASSKKIIPVGFFLKLNVLQFFRFSILIWRFSPSTPHPYHPHIDDFLTELSIVIENRETYEKLWQFSKRELIFSGIERICKNLPFCKKLLSIVTKDHKSLISSMTNYINQFKETIIDMIVEFPMVPLTVIDILVGSLYSNESPFFETISKSIFTDFYFLSNFILTRKLGICIQQYPNIGNAMFMSKSFNFKNFNYENKIFSFLYSLQYPYVPSTFISNLRWFQLVAAECLTKDTKSSISFLKETVLFIIRLNYKNFQKPCESLEHVLSPFFANLVASIDKNKDPDCIRLKIDMVAKIF</sequence>
<dbReference type="Proteomes" id="UP000001542">
    <property type="component" value="Unassembled WGS sequence"/>
</dbReference>
<dbReference type="RefSeq" id="XP_001304744.1">
    <property type="nucleotide sequence ID" value="XM_001304743.1"/>
</dbReference>
<dbReference type="VEuPathDB" id="TrichDB:TVAG_459390"/>
<gene>
    <name evidence="1" type="ORF">TVAG_459390</name>
</gene>
<organism evidence="1 2">
    <name type="scientific">Trichomonas vaginalis (strain ATCC PRA-98 / G3)</name>
    <dbReference type="NCBI Taxonomy" id="412133"/>
    <lineage>
        <taxon>Eukaryota</taxon>
        <taxon>Metamonada</taxon>
        <taxon>Parabasalia</taxon>
        <taxon>Trichomonadida</taxon>
        <taxon>Trichomonadidae</taxon>
        <taxon>Trichomonas</taxon>
    </lineage>
</organism>